<dbReference type="Proteomes" id="UP000747542">
    <property type="component" value="Unassembled WGS sequence"/>
</dbReference>
<accession>A0A8J5TIQ1</accession>
<dbReference type="Gene3D" id="4.10.1240.10">
    <property type="entry name" value="GPCR, family 2, extracellular hormone receptor domain"/>
    <property type="match status" value="1"/>
</dbReference>
<gene>
    <name evidence="1" type="ORF">Hamer_G007047</name>
</gene>
<dbReference type="GO" id="GO:0004930">
    <property type="term" value="F:G protein-coupled receptor activity"/>
    <property type="evidence" value="ECO:0007669"/>
    <property type="project" value="InterPro"/>
</dbReference>
<dbReference type="AlphaFoldDB" id="A0A8J5TIQ1"/>
<dbReference type="GO" id="GO:0016020">
    <property type="term" value="C:membrane"/>
    <property type="evidence" value="ECO:0007669"/>
    <property type="project" value="InterPro"/>
</dbReference>
<keyword evidence="2" id="KW-1185">Reference proteome</keyword>
<dbReference type="InterPro" id="IPR036445">
    <property type="entry name" value="GPCR_2_extracell_dom_sf"/>
</dbReference>
<dbReference type="EMBL" id="JAHLQT010010484">
    <property type="protein sequence ID" value="KAG7172802.1"/>
    <property type="molecule type" value="Genomic_DNA"/>
</dbReference>
<proteinExistence type="predicted"/>
<reference evidence="1" key="1">
    <citation type="journal article" date="2021" name="Sci. Adv.">
        <title>The American lobster genome reveals insights on longevity, neural, and immune adaptations.</title>
        <authorList>
            <person name="Polinski J.M."/>
            <person name="Zimin A.V."/>
            <person name="Clark K.F."/>
            <person name="Kohn A.B."/>
            <person name="Sadowski N."/>
            <person name="Timp W."/>
            <person name="Ptitsyn A."/>
            <person name="Khanna P."/>
            <person name="Romanova D.Y."/>
            <person name="Williams P."/>
            <person name="Greenwood S.J."/>
            <person name="Moroz L.L."/>
            <person name="Walt D.R."/>
            <person name="Bodnar A.G."/>
        </authorList>
    </citation>
    <scope>NUCLEOTIDE SEQUENCE</scope>
    <source>
        <strain evidence="1">GMGI-L3</strain>
    </source>
</reference>
<organism evidence="1 2">
    <name type="scientific">Homarus americanus</name>
    <name type="common">American lobster</name>
    <dbReference type="NCBI Taxonomy" id="6706"/>
    <lineage>
        <taxon>Eukaryota</taxon>
        <taxon>Metazoa</taxon>
        <taxon>Ecdysozoa</taxon>
        <taxon>Arthropoda</taxon>
        <taxon>Crustacea</taxon>
        <taxon>Multicrustacea</taxon>
        <taxon>Malacostraca</taxon>
        <taxon>Eumalacostraca</taxon>
        <taxon>Eucarida</taxon>
        <taxon>Decapoda</taxon>
        <taxon>Pleocyemata</taxon>
        <taxon>Astacidea</taxon>
        <taxon>Nephropoidea</taxon>
        <taxon>Nephropidae</taxon>
        <taxon>Homarus</taxon>
    </lineage>
</organism>
<comment type="caution">
    <text evidence="1">The sequence shown here is derived from an EMBL/GenBank/DDBJ whole genome shotgun (WGS) entry which is preliminary data.</text>
</comment>
<protein>
    <submittedName>
        <fullName evidence="1">Uncharacterized protein</fullName>
    </submittedName>
</protein>
<feature type="non-terminal residue" evidence="1">
    <location>
        <position position="1"/>
    </location>
</feature>
<evidence type="ECO:0000313" key="2">
    <source>
        <dbReference type="Proteomes" id="UP000747542"/>
    </source>
</evidence>
<evidence type="ECO:0000313" key="1">
    <source>
        <dbReference type="EMBL" id="KAG7172802.1"/>
    </source>
</evidence>
<sequence>DEEARLECTTRNRGWADPRHFNVRWLLHPADGYTYSFSTPIHRRGAAITIFNITKTLSVKCTMEEKKGLVWMPGDRDGDVAHTSATVHVLDPAGPLPCPDDLAYGVTWKTTMVDQKDVAPCPEGYNGEATTRFCRTHISGVWDSPNSSRVWDGTAPPSLLEDDTTHPSLFENGTNPSLSWGTTHSYPAWDIPDFSGCIYQPLLYIKTVRHTPC</sequence>
<name>A0A8J5TIQ1_HOMAM</name>